<dbReference type="GO" id="GO:0006123">
    <property type="term" value="P:mitochondrial electron transport, cytochrome c to oxygen"/>
    <property type="evidence" value="ECO:0000318"/>
    <property type="project" value="GO_Central"/>
</dbReference>
<sequence>MAMSMVRSAALRTALRSGSRSSAPPKRSFSSSAAHDDAHETAKWEKITYLGIASCTIFAFVVLSKPHPHYDEPPPYPYLHIRNKEFPWDRFIRLPWISLDMNWLHLFHIMNSGSKSLWQVVLCFSVNIETHK</sequence>
<dbReference type="PANTHER" id="PTHR11504">
    <property type="entry name" value="CYTOCHROME C OXIDASE POLYPEPTIDE VIA"/>
    <property type="match status" value="1"/>
</dbReference>
<name>A0A251NTM6_PRUPE</name>
<feature type="compositionally biased region" description="Low complexity" evidence="6">
    <location>
        <begin position="19"/>
        <end position="33"/>
    </location>
</feature>
<dbReference type="Proteomes" id="UP000006882">
    <property type="component" value="Chromosome G6"/>
</dbReference>
<evidence type="ECO:0008006" key="9">
    <source>
        <dbReference type="Google" id="ProtNLM"/>
    </source>
</evidence>
<dbReference type="STRING" id="3760.A0A251NTM6"/>
<dbReference type="SUPFAM" id="SSF81411">
    <property type="entry name" value="Mitochondrial cytochrome c oxidase subunit VIa"/>
    <property type="match status" value="1"/>
</dbReference>
<evidence type="ECO:0000256" key="3">
    <source>
        <dbReference type="ARBA" id="ARBA00022946"/>
    </source>
</evidence>
<dbReference type="GO" id="GO:0005743">
    <property type="term" value="C:mitochondrial inner membrane"/>
    <property type="evidence" value="ECO:0007669"/>
    <property type="project" value="UniProtKB-SubCell"/>
</dbReference>
<dbReference type="InterPro" id="IPR036418">
    <property type="entry name" value="Cyt_c_oxidase_su6a_sf"/>
</dbReference>
<keyword evidence="5" id="KW-0472">Membrane</keyword>
<keyword evidence="4" id="KW-0496">Mitochondrion</keyword>
<gene>
    <name evidence="7" type="ORF">PRUPE_6G213100</name>
</gene>
<dbReference type="Gramene" id="ONI02656">
    <property type="protein sequence ID" value="ONI02656"/>
    <property type="gene ID" value="PRUPE_6G213100"/>
</dbReference>
<dbReference type="InterPro" id="IPR001349">
    <property type="entry name" value="Cyt_c_oxidase_su6a"/>
</dbReference>
<keyword evidence="8" id="KW-1185">Reference proteome</keyword>
<evidence type="ECO:0000313" key="7">
    <source>
        <dbReference type="EMBL" id="ONI02656.1"/>
    </source>
</evidence>
<keyword evidence="2" id="KW-0999">Mitochondrion inner membrane</keyword>
<dbReference type="EMBL" id="CM007656">
    <property type="protein sequence ID" value="ONI02656.1"/>
    <property type="molecule type" value="Genomic_DNA"/>
</dbReference>
<accession>A0A251NTM6</accession>
<feature type="region of interest" description="Disordered" evidence="6">
    <location>
        <begin position="15"/>
        <end position="38"/>
    </location>
</feature>
<organism evidence="7 8">
    <name type="scientific">Prunus persica</name>
    <name type="common">Peach</name>
    <name type="synonym">Amygdalus persica</name>
    <dbReference type="NCBI Taxonomy" id="3760"/>
    <lineage>
        <taxon>Eukaryota</taxon>
        <taxon>Viridiplantae</taxon>
        <taxon>Streptophyta</taxon>
        <taxon>Embryophyta</taxon>
        <taxon>Tracheophyta</taxon>
        <taxon>Spermatophyta</taxon>
        <taxon>Magnoliopsida</taxon>
        <taxon>eudicotyledons</taxon>
        <taxon>Gunneridae</taxon>
        <taxon>Pentapetalae</taxon>
        <taxon>rosids</taxon>
        <taxon>fabids</taxon>
        <taxon>Rosales</taxon>
        <taxon>Rosaceae</taxon>
        <taxon>Amygdaloideae</taxon>
        <taxon>Amygdaleae</taxon>
        <taxon>Prunus</taxon>
    </lineage>
</organism>
<comment type="subcellular location">
    <subcellularLocation>
        <location evidence="1">Mitochondrion inner membrane</location>
    </subcellularLocation>
</comment>
<dbReference type="Gene3D" id="4.10.95.10">
    <property type="entry name" value="Cytochrome c oxidase, subunit VIa"/>
    <property type="match status" value="1"/>
</dbReference>
<dbReference type="PANTHER" id="PTHR11504:SF0">
    <property type="entry name" value="CYTOCHROME C OXIDASE SUBUNIT"/>
    <property type="match status" value="1"/>
</dbReference>
<dbReference type="FunFam" id="4.10.95.10:FF:000002">
    <property type="entry name" value="Cytochrome c oxidase subunit Via"/>
    <property type="match status" value="1"/>
</dbReference>
<reference evidence="7 8" key="1">
    <citation type="journal article" date="2013" name="Nat. Genet.">
        <title>The high-quality draft genome of peach (Prunus persica) identifies unique patterns of genetic diversity, domestication and genome evolution.</title>
        <authorList>
            <consortium name="International Peach Genome Initiative"/>
            <person name="Verde I."/>
            <person name="Abbott A.G."/>
            <person name="Scalabrin S."/>
            <person name="Jung S."/>
            <person name="Shu S."/>
            <person name="Marroni F."/>
            <person name="Zhebentyayeva T."/>
            <person name="Dettori M.T."/>
            <person name="Grimwood J."/>
            <person name="Cattonaro F."/>
            <person name="Zuccolo A."/>
            <person name="Rossini L."/>
            <person name="Jenkins J."/>
            <person name="Vendramin E."/>
            <person name="Meisel L.A."/>
            <person name="Decroocq V."/>
            <person name="Sosinski B."/>
            <person name="Prochnik S."/>
            <person name="Mitros T."/>
            <person name="Policriti A."/>
            <person name="Cipriani G."/>
            <person name="Dondini L."/>
            <person name="Ficklin S."/>
            <person name="Goodstein D.M."/>
            <person name="Xuan P."/>
            <person name="Del Fabbro C."/>
            <person name="Aramini V."/>
            <person name="Copetti D."/>
            <person name="Gonzalez S."/>
            <person name="Horner D.S."/>
            <person name="Falchi R."/>
            <person name="Lucas S."/>
            <person name="Mica E."/>
            <person name="Maldonado J."/>
            <person name="Lazzari B."/>
            <person name="Bielenberg D."/>
            <person name="Pirona R."/>
            <person name="Miculan M."/>
            <person name="Barakat A."/>
            <person name="Testolin R."/>
            <person name="Stella A."/>
            <person name="Tartarini S."/>
            <person name="Tonutti P."/>
            <person name="Arus P."/>
            <person name="Orellana A."/>
            <person name="Wells C."/>
            <person name="Main D."/>
            <person name="Vizzotto G."/>
            <person name="Silva H."/>
            <person name="Salamini F."/>
            <person name="Schmutz J."/>
            <person name="Morgante M."/>
            <person name="Rokhsar D.S."/>
        </authorList>
    </citation>
    <scope>NUCLEOTIDE SEQUENCE [LARGE SCALE GENOMIC DNA]</scope>
    <source>
        <strain evidence="8">cv. Nemared</strain>
    </source>
</reference>
<protein>
    <recommendedName>
        <fullName evidence="9">Cytochrome c oxidase subunit 6a</fullName>
    </recommendedName>
</protein>
<evidence type="ECO:0000256" key="4">
    <source>
        <dbReference type="ARBA" id="ARBA00023128"/>
    </source>
</evidence>
<evidence type="ECO:0000256" key="1">
    <source>
        <dbReference type="ARBA" id="ARBA00004273"/>
    </source>
</evidence>
<evidence type="ECO:0000256" key="6">
    <source>
        <dbReference type="SAM" id="MobiDB-lite"/>
    </source>
</evidence>
<dbReference type="GO" id="GO:0030234">
    <property type="term" value="F:enzyme regulator activity"/>
    <property type="evidence" value="ECO:0000318"/>
    <property type="project" value="GO_Central"/>
</dbReference>
<proteinExistence type="predicted"/>
<evidence type="ECO:0000313" key="8">
    <source>
        <dbReference type="Proteomes" id="UP000006882"/>
    </source>
</evidence>
<dbReference type="AlphaFoldDB" id="A0A251NTM6"/>
<evidence type="ECO:0000256" key="5">
    <source>
        <dbReference type="ARBA" id="ARBA00023136"/>
    </source>
</evidence>
<keyword evidence="3" id="KW-0809">Transit peptide</keyword>
<evidence type="ECO:0000256" key="2">
    <source>
        <dbReference type="ARBA" id="ARBA00022792"/>
    </source>
</evidence>